<dbReference type="EMBL" id="RBZM01000001">
    <property type="protein sequence ID" value="RKP58184.1"/>
    <property type="molecule type" value="Genomic_DNA"/>
</dbReference>
<evidence type="ECO:0000256" key="4">
    <source>
        <dbReference type="ARBA" id="ARBA00022692"/>
    </source>
</evidence>
<evidence type="ECO:0000313" key="9">
    <source>
        <dbReference type="EMBL" id="RKP58184.1"/>
    </source>
</evidence>
<gene>
    <name evidence="9" type="ORF">D7Z26_01375</name>
</gene>
<keyword evidence="5 7" id="KW-1133">Transmembrane helix</keyword>
<reference evidence="9 10" key="1">
    <citation type="submission" date="2018-10" db="EMBL/GenBank/DDBJ databases">
        <title>Cohnella sp. M2MS4P-1, whole genome shotgun sequence.</title>
        <authorList>
            <person name="Tuo L."/>
        </authorList>
    </citation>
    <scope>NUCLEOTIDE SEQUENCE [LARGE SCALE GENOMIC DNA]</scope>
    <source>
        <strain evidence="9 10">M2MS4P-1</strain>
    </source>
</reference>
<feature type="transmembrane region" description="Helical" evidence="7">
    <location>
        <begin position="143"/>
        <end position="163"/>
    </location>
</feature>
<keyword evidence="4 7" id="KW-0812">Transmembrane</keyword>
<name>A0A494Y7A2_9BACL</name>
<evidence type="ECO:0000256" key="7">
    <source>
        <dbReference type="SAM" id="Phobius"/>
    </source>
</evidence>
<evidence type="ECO:0000256" key="5">
    <source>
        <dbReference type="ARBA" id="ARBA00022989"/>
    </source>
</evidence>
<dbReference type="PANTHER" id="PTHR42709:SF6">
    <property type="entry name" value="UNDECAPRENYL PHOSPHATE TRANSPORTER A"/>
    <property type="match status" value="1"/>
</dbReference>
<dbReference type="OrthoDB" id="9813426at2"/>
<keyword evidence="10" id="KW-1185">Reference proteome</keyword>
<dbReference type="GO" id="GO:0005886">
    <property type="term" value="C:plasma membrane"/>
    <property type="evidence" value="ECO:0007669"/>
    <property type="project" value="UniProtKB-SubCell"/>
</dbReference>
<dbReference type="AlphaFoldDB" id="A0A494Y7A2"/>
<evidence type="ECO:0000256" key="6">
    <source>
        <dbReference type="ARBA" id="ARBA00023136"/>
    </source>
</evidence>
<keyword evidence="3" id="KW-1003">Cell membrane</keyword>
<dbReference type="InterPro" id="IPR051311">
    <property type="entry name" value="DedA_domain"/>
</dbReference>
<proteinExistence type="inferred from homology"/>
<feature type="domain" description="VTT" evidence="8">
    <location>
        <begin position="37"/>
        <end position="162"/>
    </location>
</feature>
<comment type="similarity">
    <text evidence="2">Belongs to the DedA family.</text>
</comment>
<evidence type="ECO:0000256" key="3">
    <source>
        <dbReference type="ARBA" id="ARBA00022475"/>
    </source>
</evidence>
<dbReference type="RefSeq" id="WP_120974043.1">
    <property type="nucleotide sequence ID" value="NZ_RBZM01000001.1"/>
</dbReference>
<feature type="transmembrane region" description="Helical" evidence="7">
    <location>
        <begin position="60"/>
        <end position="80"/>
    </location>
</feature>
<dbReference type="Pfam" id="PF09335">
    <property type="entry name" value="VTT_dom"/>
    <property type="match status" value="1"/>
</dbReference>
<evidence type="ECO:0000256" key="2">
    <source>
        <dbReference type="ARBA" id="ARBA00010792"/>
    </source>
</evidence>
<evidence type="ECO:0000259" key="8">
    <source>
        <dbReference type="Pfam" id="PF09335"/>
    </source>
</evidence>
<comment type="subcellular location">
    <subcellularLocation>
        <location evidence="1">Cell membrane</location>
        <topology evidence="1">Multi-pass membrane protein</topology>
    </subcellularLocation>
</comment>
<organism evidence="9 10">
    <name type="scientific">Cohnella endophytica</name>
    <dbReference type="NCBI Taxonomy" id="2419778"/>
    <lineage>
        <taxon>Bacteria</taxon>
        <taxon>Bacillati</taxon>
        <taxon>Bacillota</taxon>
        <taxon>Bacilli</taxon>
        <taxon>Bacillales</taxon>
        <taxon>Paenibacillaceae</taxon>
        <taxon>Cohnella</taxon>
    </lineage>
</organism>
<evidence type="ECO:0000313" key="10">
    <source>
        <dbReference type="Proteomes" id="UP000282076"/>
    </source>
</evidence>
<keyword evidence="6 7" id="KW-0472">Membrane</keyword>
<dbReference type="Proteomes" id="UP000282076">
    <property type="component" value="Unassembled WGS sequence"/>
</dbReference>
<feature type="transmembrane region" description="Helical" evidence="7">
    <location>
        <begin position="175"/>
        <end position="196"/>
    </location>
</feature>
<dbReference type="InterPro" id="IPR032816">
    <property type="entry name" value="VTT_dom"/>
</dbReference>
<comment type="caution">
    <text evidence="9">The sequence shown here is derived from an EMBL/GenBank/DDBJ whole genome shotgun (WGS) entry which is preliminary data.</text>
</comment>
<protein>
    <submittedName>
        <fullName evidence="9">DedA family protein</fullName>
    </submittedName>
</protein>
<sequence length="204" mass="22572">MQHIIDWVSNTAVHLIETLGIWGIFIGMVLESACIPIPSEVIMLCGGGAVANGTMSFAEVVAAGVVGNVIGSIIAYYIGLRGGKVLLERYGKYVLFRASHLEQSQRWFDRFGESTVFFTRNLPFIRTFISLPAGIAGMNFRKFVIFTTLGCIPWNIALTYAGFKIGTNTSTVERYLHPVSYAIAAIVCVMLVIWLVRKRKDARD</sequence>
<accession>A0A494Y7A2</accession>
<dbReference type="PANTHER" id="PTHR42709">
    <property type="entry name" value="ALKALINE PHOSPHATASE LIKE PROTEIN"/>
    <property type="match status" value="1"/>
</dbReference>
<evidence type="ECO:0000256" key="1">
    <source>
        <dbReference type="ARBA" id="ARBA00004651"/>
    </source>
</evidence>